<dbReference type="AlphaFoldDB" id="A0A919PGH7"/>
<dbReference type="InterPro" id="IPR024478">
    <property type="entry name" value="HlyB_4HB_MCP"/>
</dbReference>
<dbReference type="Gene3D" id="1.10.287.950">
    <property type="entry name" value="Methyl-accepting chemotaxis protein"/>
    <property type="match status" value="1"/>
</dbReference>
<keyword evidence="2 6" id="KW-1133">Transmembrane helix</keyword>
<evidence type="ECO:0000256" key="6">
    <source>
        <dbReference type="SAM" id="Phobius"/>
    </source>
</evidence>
<comment type="caution">
    <text evidence="9">The sequence shown here is derived from an EMBL/GenBank/DDBJ whole genome shotgun (WGS) entry which is preliminary data.</text>
</comment>
<dbReference type="SMART" id="SM00283">
    <property type="entry name" value="MA"/>
    <property type="match status" value="1"/>
</dbReference>
<evidence type="ECO:0000313" key="10">
    <source>
        <dbReference type="Proteomes" id="UP000660611"/>
    </source>
</evidence>
<comment type="similarity">
    <text evidence="4">Belongs to the methyl-accepting chemotaxis (MCP) protein family.</text>
</comment>
<sequence>MSRLGISQKLFIGFLLVSVVTVVVGVYGITRLRLLNQHTNDVYATAGAPGYNAQKMQNHWTETQLLMYAAAMSPAANLEQIVTGYIKPVDASFDAAYAAYLGSRHTAEGKKLADELVRQMAAVRKIRDEQVLAAARQGNTPGAMQALFNPEMGAILEAQQNVGSKIADIEQANAKKISNDAGDTYDAARTSLIVMLVLGIILSMGLAGLVARSIVRSVRRAKSVLDEVAGGDLTARMDVTSGDEVGQMGRALNESLDRIAEMVRLVGTSATSLASSSTRLTGVARTIASGVDDAAEQATAVSGAAGEVSRNVQTVAVGTDEMNESIREIAQNATEAVRVANEAMEAANETTRTMAKLGESSAEIGNVINVITGIAAQTNLLALNATIEAARAGEAGKGFAVVANEVKDLAQETAKATEDISQRISAIQADAASAVAAISRISDVIESVNGYQTTIASAVEEQTATTNEMGRNAANAANGSTEIASSIDRVARAAQSTSVGVQETESAAAELAGMSQELSRVVSRFRA</sequence>
<dbReference type="InterPro" id="IPR004089">
    <property type="entry name" value="MCPsignal_dom"/>
</dbReference>
<feature type="transmembrane region" description="Helical" evidence="6">
    <location>
        <begin position="192"/>
        <end position="215"/>
    </location>
</feature>
<organism evidence="9 10">
    <name type="scientific">Dactylosporangium siamense</name>
    <dbReference type="NCBI Taxonomy" id="685454"/>
    <lineage>
        <taxon>Bacteria</taxon>
        <taxon>Bacillati</taxon>
        <taxon>Actinomycetota</taxon>
        <taxon>Actinomycetes</taxon>
        <taxon>Micromonosporales</taxon>
        <taxon>Micromonosporaceae</taxon>
        <taxon>Dactylosporangium</taxon>
    </lineage>
</organism>
<protein>
    <submittedName>
        <fullName evidence="9">Chemotaxis protein</fullName>
    </submittedName>
</protein>
<evidence type="ECO:0000256" key="1">
    <source>
        <dbReference type="ARBA" id="ARBA00022692"/>
    </source>
</evidence>
<dbReference type="CDD" id="cd06225">
    <property type="entry name" value="HAMP"/>
    <property type="match status" value="1"/>
</dbReference>
<dbReference type="PANTHER" id="PTHR32089:SF112">
    <property type="entry name" value="LYSOZYME-LIKE PROTEIN-RELATED"/>
    <property type="match status" value="1"/>
</dbReference>
<feature type="transmembrane region" description="Helical" evidence="6">
    <location>
        <begin position="12"/>
        <end position="30"/>
    </location>
</feature>
<accession>A0A919PGH7</accession>
<dbReference type="SMART" id="SM00304">
    <property type="entry name" value="HAMP"/>
    <property type="match status" value="1"/>
</dbReference>
<keyword evidence="6" id="KW-0472">Membrane</keyword>
<dbReference type="InterPro" id="IPR003660">
    <property type="entry name" value="HAMP_dom"/>
</dbReference>
<dbReference type="Pfam" id="PF00015">
    <property type="entry name" value="MCPsignal"/>
    <property type="match status" value="1"/>
</dbReference>
<evidence type="ECO:0000313" key="9">
    <source>
        <dbReference type="EMBL" id="GIG43174.1"/>
    </source>
</evidence>
<dbReference type="PANTHER" id="PTHR32089">
    <property type="entry name" value="METHYL-ACCEPTING CHEMOTAXIS PROTEIN MCPB"/>
    <property type="match status" value="1"/>
</dbReference>
<evidence type="ECO:0000256" key="3">
    <source>
        <dbReference type="ARBA" id="ARBA00023224"/>
    </source>
</evidence>
<dbReference type="Pfam" id="PF12729">
    <property type="entry name" value="4HB_MCP_1"/>
    <property type="match status" value="1"/>
</dbReference>
<evidence type="ECO:0000259" key="7">
    <source>
        <dbReference type="PROSITE" id="PS50111"/>
    </source>
</evidence>
<dbReference type="EMBL" id="BONQ01000021">
    <property type="protein sequence ID" value="GIG43174.1"/>
    <property type="molecule type" value="Genomic_DNA"/>
</dbReference>
<keyword evidence="1 6" id="KW-0812">Transmembrane</keyword>
<keyword evidence="10" id="KW-1185">Reference proteome</keyword>
<gene>
    <name evidence="9" type="ORF">Dsi01nite_012150</name>
</gene>
<feature type="domain" description="HAMP" evidence="8">
    <location>
        <begin position="212"/>
        <end position="264"/>
    </location>
</feature>
<evidence type="ECO:0000256" key="5">
    <source>
        <dbReference type="PROSITE-ProRule" id="PRU00284"/>
    </source>
</evidence>
<dbReference type="PROSITE" id="PS50885">
    <property type="entry name" value="HAMP"/>
    <property type="match status" value="1"/>
</dbReference>
<dbReference type="GO" id="GO:0016020">
    <property type="term" value="C:membrane"/>
    <property type="evidence" value="ECO:0007669"/>
    <property type="project" value="InterPro"/>
</dbReference>
<dbReference type="Proteomes" id="UP000660611">
    <property type="component" value="Unassembled WGS sequence"/>
</dbReference>
<evidence type="ECO:0000259" key="8">
    <source>
        <dbReference type="PROSITE" id="PS50885"/>
    </source>
</evidence>
<feature type="domain" description="Methyl-accepting transducer" evidence="7">
    <location>
        <begin position="269"/>
        <end position="512"/>
    </location>
</feature>
<name>A0A919PGH7_9ACTN</name>
<proteinExistence type="inferred from homology"/>
<keyword evidence="3 5" id="KW-0807">Transducer</keyword>
<dbReference type="SUPFAM" id="SSF58104">
    <property type="entry name" value="Methyl-accepting chemotaxis protein (MCP) signaling domain"/>
    <property type="match status" value="1"/>
</dbReference>
<dbReference type="PROSITE" id="PS50111">
    <property type="entry name" value="CHEMOTAXIS_TRANSDUC_2"/>
    <property type="match status" value="1"/>
</dbReference>
<dbReference type="RefSeq" id="WP_203845052.1">
    <property type="nucleotide sequence ID" value="NZ_BAAAVW010000004.1"/>
</dbReference>
<reference evidence="9" key="1">
    <citation type="submission" date="2021-01" db="EMBL/GenBank/DDBJ databases">
        <title>Whole genome shotgun sequence of Dactylosporangium siamense NBRC 106093.</title>
        <authorList>
            <person name="Komaki H."/>
            <person name="Tamura T."/>
        </authorList>
    </citation>
    <scope>NUCLEOTIDE SEQUENCE</scope>
    <source>
        <strain evidence="9">NBRC 106093</strain>
    </source>
</reference>
<dbReference type="Pfam" id="PF00672">
    <property type="entry name" value="HAMP"/>
    <property type="match status" value="1"/>
</dbReference>
<dbReference type="GO" id="GO:0007165">
    <property type="term" value="P:signal transduction"/>
    <property type="evidence" value="ECO:0007669"/>
    <property type="project" value="UniProtKB-KW"/>
</dbReference>
<evidence type="ECO:0000256" key="2">
    <source>
        <dbReference type="ARBA" id="ARBA00022989"/>
    </source>
</evidence>
<evidence type="ECO:0000256" key="4">
    <source>
        <dbReference type="ARBA" id="ARBA00029447"/>
    </source>
</evidence>